<evidence type="ECO:0000256" key="1">
    <source>
        <dbReference type="SAM" id="MobiDB-lite"/>
    </source>
</evidence>
<proteinExistence type="predicted"/>
<sequence length="519" mass="57888">MFRDESTKVIQKAHAQWGVPETSESGESSSSSPIPASSSSTRSQSSVFEAAMRLSTTAKAKGRRHFEGERLPKEISAPVVDKAIQFYVEHYVLGLPDEPRVGQELQGERWVHSREIRDIMAAVGLAGLANLTGDKEMNTLSKHHYGLALRTMASSMRNIASLDLELVLRGIVMMAMYEVSARDEAVSPARTHVMGAAAILSNFLLPMAPADWTRGLLQLCFSMVASKQSSFQYLSPEPNVVIPTYIEPYCETTLPGSLPGTLFDWISILGETTSEADRPSVELLKVVVRFVQLSALVRSQPLVDGHPKTSEVVQEALAINEYLESWNSQQQHDIWAVTEERMNDLFPPEAVFEGCYHVYDDTYIARVWNHYRWAHTLVNQLLLESVDRFPTSASPLVPPEQQRRSLDCIRRLTRDTLVSIPTHYRHPKLRPVHLDCFDRTKPGAGIGIAGIPTLMFEVKVAGSAPGIPDRYRAWALGILETTYRDIGMFQAKALAGFLRRLVERESSPWCSPLSAGGRR</sequence>
<reference evidence="2" key="1">
    <citation type="journal article" date="2023" name="Mol. Phylogenet. Evol.">
        <title>Genome-scale phylogeny and comparative genomics of the fungal order Sordariales.</title>
        <authorList>
            <person name="Hensen N."/>
            <person name="Bonometti L."/>
            <person name="Westerberg I."/>
            <person name="Brannstrom I.O."/>
            <person name="Guillou S."/>
            <person name="Cros-Aarteil S."/>
            <person name="Calhoun S."/>
            <person name="Haridas S."/>
            <person name="Kuo A."/>
            <person name="Mondo S."/>
            <person name="Pangilinan J."/>
            <person name="Riley R."/>
            <person name="LaButti K."/>
            <person name="Andreopoulos B."/>
            <person name="Lipzen A."/>
            <person name="Chen C."/>
            <person name="Yan M."/>
            <person name="Daum C."/>
            <person name="Ng V."/>
            <person name="Clum A."/>
            <person name="Steindorff A."/>
            <person name="Ohm R.A."/>
            <person name="Martin F."/>
            <person name="Silar P."/>
            <person name="Natvig D.O."/>
            <person name="Lalanne C."/>
            <person name="Gautier V."/>
            <person name="Ament-Velasquez S.L."/>
            <person name="Kruys A."/>
            <person name="Hutchinson M.I."/>
            <person name="Powell A.J."/>
            <person name="Barry K."/>
            <person name="Miller A.N."/>
            <person name="Grigoriev I.V."/>
            <person name="Debuchy R."/>
            <person name="Gladieux P."/>
            <person name="Hiltunen Thoren M."/>
            <person name="Johannesson H."/>
        </authorList>
    </citation>
    <scope>NUCLEOTIDE SEQUENCE</scope>
    <source>
        <strain evidence="2">CBS 731.68</strain>
    </source>
</reference>
<reference evidence="2" key="2">
    <citation type="submission" date="2023-05" db="EMBL/GenBank/DDBJ databases">
        <authorList>
            <consortium name="Lawrence Berkeley National Laboratory"/>
            <person name="Steindorff A."/>
            <person name="Hensen N."/>
            <person name="Bonometti L."/>
            <person name="Westerberg I."/>
            <person name="Brannstrom I.O."/>
            <person name="Guillou S."/>
            <person name="Cros-Aarteil S."/>
            <person name="Calhoun S."/>
            <person name="Haridas S."/>
            <person name="Kuo A."/>
            <person name="Mondo S."/>
            <person name="Pangilinan J."/>
            <person name="Riley R."/>
            <person name="Labutti K."/>
            <person name="Andreopoulos B."/>
            <person name="Lipzen A."/>
            <person name="Chen C."/>
            <person name="Yanf M."/>
            <person name="Daum C."/>
            <person name="Ng V."/>
            <person name="Clum A."/>
            <person name="Ohm R."/>
            <person name="Martin F."/>
            <person name="Silar P."/>
            <person name="Natvig D."/>
            <person name="Lalanne C."/>
            <person name="Gautier V."/>
            <person name="Ament-Velasquez S.L."/>
            <person name="Kruys A."/>
            <person name="Hutchinson M.I."/>
            <person name="Powell A.J."/>
            <person name="Barry K."/>
            <person name="Miller A.N."/>
            <person name="Grigoriev I.V."/>
            <person name="Debuchy R."/>
            <person name="Gladieux P."/>
            <person name="Thoren M.H."/>
            <person name="Johannesson H."/>
        </authorList>
    </citation>
    <scope>NUCLEOTIDE SEQUENCE</scope>
    <source>
        <strain evidence="2">CBS 731.68</strain>
    </source>
</reference>
<dbReference type="PANTHER" id="PTHR38791:SF5">
    <property type="entry name" value="TRANSCRIPTION FACTOR DBAG-RELATED"/>
    <property type="match status" value="1"/>
</dbReference>
<gene>
    <name evidence="2" type="ORF">N657DRAFT_461530</name>
</gene>
<comment type="caution">
    <text evidence="2">The sequence shown here is derived from an EMBL/GenBank/DDBJ whole genome shotgun (WGS) entry which is preliminary data.</text>
</comment>
<dbReference type="InterPro" id="IPR053175">
    <property type="entry name" value="DHMBA_Reg_Transcription_Factor"/>
</dbReference>
<protein>
    <submittedName>
        <fullName evidence="2">Uncharacterized protein</fullName>
    </submittedName>
</protein>
<accession>A0AAN6Z2Z8</accession>
<dbReference type="AlphaFoldDB" id="A0AAN6Z2Z8"/>
<dbReference type="Proteomes" id="UP001302602">
    <property type="component" value="Unassembled WGS sequence"/>
</dbReference>
<name>A0AAN6Z2Z8_9PEZI</name>
<dbReference type="PANTHER" id="PTHR38791">
    <property type="entry name" value="ZN(II)2CYS6 TRANSCRIPTION FACTOR (EUROFUNG)-RELATED-RELATED"/>
    <property type="match status" value="1"/>
</dbReference>
<dbReference type="GeneID" id="87824253"/>
<organism evidence="2 3">
    <name type="scientific">Parathielavia appendiculata</name>
    <dbReference type="NCBI Taxonomy" id="2587402"/>
    <lineage>
        <taxon>Eukaryota</taxon>
        <taxon>Fungi</taxon>
        <taxon>Dikarya</taxon>
        <taxon>Ascomycota</taxon>
        <taxon>Pezizomycotina</taxon>
        <taxon>Sordariomycetes</taxon>
        <taxon>Sordariomycetidae</taxon>
        <taxon>Sordariales</taxon>
        <taxon>Chaetomiaceae</taxon>
        <taxon>Parathielavia</taxon>
    </lineage>
</organism>
<dbReference type="EMBL" id="MU853229">
    <property type="protein sequence ID" value="KAK4123381.1"/>
    <property type="molecule type" value="Genomic_DNA"/>
</dbReference>
<feature type="region of interest" description="Disordered" evidence="1">
    <location>
        <begin position="1"/>
        <end position="46"/>
    </location>
</feature>
<evidence type="ECO:0000313" key="2">
    <source>
        <dbReference type="EMBL" id="KAK4123381.1"/>
    </source>
</evidence>
<keyword evidence="3" id="KW-1185">Reference proteome</keyword>
<dbReference type="RefSeq" id="XP_062647152.1">
    <property type="nucleotide sequence ID" value="XM_062787483.1"/>
</dbReference>
<feature type="compositionally biased region" description="Low complexity" evidence="1">
    <location>
        <begin position="20"/>
        <end position="46"/>
    </location>
</feature>
<evidence type="ECO:0000313" key="3">
    <source>
        <dbReference type="Proteomes" id="UP001302602"/>
    </source>
</evidence>